<protein>
    <submittedName>
        <fullName evidence="1">Uncharacterized protein</fullName>
    </submittedName>
</protein>
<dbReference type="Proteomes" id="UP000594638">
    <property type="component" value="Unassembled WGS sequence"/>
</dbReference>
<name>A0A8S0SBE1_OLEEU</name>
<reference evidence="1 2" key="1">
    <citation type="submission" date="2019-12" db="EMBL/GenBank/DDBJ databases">
        <authorList>
            <person name="Alioto T."/>
            <person name="Alioto T."/>
            <person name="Gomez Garrido J."/>
        </authorList>
    </citation>
    <scope>NUCLEOTIDE SEQUENCE [LARGE SCALE GENOMIC DNA]</scope>
</reference>
<dbReference type="AlphaFoldDB" id="A0A8S0SBE1"/>
<evidence type="ECO:0000313" key="2">
    <source>
        <dbReference type="Proteomes" id="UP000594638"/>
    </source>
</evidence>
<evidence type="ECO:0000313" key="1">
    <source>
        <dbReference type="EMBL" id="CAA2990135.1"/>
    </source>
</evidence>
<dbReference type="Gramene" id="OE9A005632T1">
    <property type="protein sequence ID" value="OE9A005632C1"/>
    <property type="gene ID" value="OE9A005632"/>
</dbReference>
<sequence>VNMMSDTSSFTPLSFPIYNRVPINCKRKRAVPPSNSYQISKRLGKKKMSSFDVKLVVLSLNLLFVTLLKAPPKAYVTIIGVSELALLSGEVTDKL</sequence>
<organism evidence="1 2">
    <name type="scientific">Olea europaea subsp. europaea</name>
    <dbReference type="NCBI Taxonomy" id="158383"/>
    <lineage>
        <taxon>Eukaryota</taxon>
        <taxon>Viridiplantae</taxon>
        <taxon>Streptophyta</taxon>
        <taxon>Embryophyta</taxon>
        <taxon>Tracheophyta</taxon>
        <taxon>Spermatophyta</taxon>
        <taxon>Magnoliopsida</taxon>
        <taxon>eudicotyledons</taxon>
        <taxon>Gunneridae</taxon>
        <taxon>Pentapetalae</taxon>
        <taxon>asterids</taxon>
        <taxon>lamiids</taxon>
        <taxon>Lamiales</taxon>
        <taxon>Oleaceae</taxon>
        <taxon>Oleeae</taxon>
        <taxon>Olea</taxon>
    </lineage>
</organism>
<feature type="non-terminal residue" evidence="1">
    <location>
        <position position="95"/>
    </location>
</feature>
<keyword evidence="2" id="KW-1185">Reference proteome</keyword>
<proteinExistence type="predicted"/>
<dbReference type="EMBL" id="CACTIH010004209">
    <property type="protein sequence ID" value="CAA2990135.1"/>
    <property type="molecule type" value="Genomic_DNA"/>
</dbReference>
<accession>A0A8S0SBE1</accession>
<feature type="non-terminal residue" evidence="1">
    <location>
        <position position="1"/>
    </location>
</feature>
<comment type="caution">
    <text evidence="1">The sequence shown here is derived from an EMBL/GenBank/DDBJ whole genome shotgun (WGS) entry which is preliminary data.</text>
</comment>
<gene>
    <name evidence="1" type="ORF">OLEA9_A005632</name>
</gene>